<gene>
    <name evidence="3" type="ORF">APUU_71236S</name>
</gene>
<protein>
    <submittedName>
        <fullName evidence="3">Uncharacterized protein</fullName>
    </submittedName>
</protein>
<sequence length="433" mass="48818">MVYPETVPQSGPDEGRYQSRETDFWTCGFFPGSIYSLLERAIAHPHALMADRAHVNVPVLRQTLEQVGRIWSDPIRRQAHRTDTHDLGFVILPHMRPRWELLHDSQALDTIITAAESLHRRYDPRLRAIRSWDTFDWHENVNINNPEENFLVIIDSLCNMDLLFYAAAQSGKTFLAEAAVAHSQTLLKSHLRAETASRDGYPGVLYSTRHLVNFSPQTCMVKEVRTAQGYSHSSTWSRGQAWAILGYAQTYHWSGCIEFLDAACGLAEYFLLRLENAPNWVEVALPGLNGWPGGRYVPLWDFDAPIKQPQGPLRDTSAGVIAALGMLILSQDLGRLERHELSARYVEAALKIVQSTLDLALAQEKAQLDVATAETVVVKDIDTERRFDAILKHATVCFNSASFAENRASDTGLVYADYYLIEFGTQLLRMGLF</sequence>
<dbReference type="GO" id="GO:0052757">
    <property type="term" value="F:chondroitin hydrolase activity"/>
    <property type="evidence" value="ECO:0007669"/>
    <property type="project" value="TreeGrafter"/>
</dbReference>
<dbReference type="Gene3D" id="1.50.10.10">
    <property type="match status" value="1"/>
</dbReference>
<dbReference type="OrthoDB" id="2317065at2759"/>
<dbReference type="SUPFAM" id="SSF48208">
    <property type="entry name" value="Six-hairpin glycosidases"/>
    <property type="match status" value="1"/>
</dbReference>
<evidence type="ECO:0000313" key="3">
    <source>
        <dbReference type="EMBL" id="BCS29666.1"/>
    </source>
</evidence>
<dbReference type="AlphaFoldDB" id="A0A7R8ASP2"/>
<accession>A0A7R8ASP2</accession>
<dbReference type="PANTHER" id="PTHR36845">
    <property type="entry name" value="HYDROLASE, PUTATIVE (AFU_ORTHOLOGUE AFUA_7G05090)-RELATED"/>
    <property type="match status" value="1"/>
</dbReference>
<reference evidence="3" key="2">
    <citation type="submission" date="2021-02" db="EMBL/GenBank/DDBJ databases">
        <title>Aspergillus puulaauensis MK2 genome sequence.</title>
        <authorList>
            <person name="Futagami T."/>
            <person name="Mori K."/>
            <person name="Kadooka C."/>
            <person name="Tanaka T."/>
        </authorList>
    </citation>
    <scope>NUCLEOTIDE SEQUENCE</scope>
    <source>
        <strain evidence="3">MK2</strain>
    </source>
</reference>
<dbReference type="InterPro" id="IPR008928">
    <property type="entry name" value="6-hairpin_glycosidase_sf"/>
</dbReference>
<keyword evidence="4" id="KW-1185">Reference proteome</keyword>
<evidence type="ECO:0000313" key="4">
    <source>
        <dbReference type="Proteomes" id="UP000654913"/>
    </source>
</evidence>
<dbReference type="KEGG" id="apuu:APUU_71236S"/>
<dbReference type="GO" id="GO:0000272">
    <property type="term" value="P:polysaccharide catabolic process"/>
    <property type="evidence" value="ECO:0007669"/>
    <property type="project" value="TreeGrafter"/>
</dbReference>
<dbReference type="EMBL" id="AP024449">
    <property type="protein sequence ID" value="BCS29666.1"/>
    <property type="molecule type" value="Genomic_DNA"/>
</dbReference>
<dbReference type="InterPro" id="IPR012341">
    <property type="entry name" value="6hp_glycosidase-like_sf"/>
</dbReference>
<evidence type="ECO:0000256" key="1">
    <source>
        <dbReference type="ARBA" id="ARBA00022801"/>
    </source>
</evidence>
<dbReference type="PANTHER" id="PTHR36845:SF1">
    <property type="entry name" value="HYDROLASE, PUTATIVE (AFU_ORTHOLOGUE AFUA_7G05090)-RELATED"/>
    <property type="match status" value="1"/>
</dbReference>
<comment type="similarity">
    <text evidence="2">Belongs to the glycosyl hydrolase 88 family.</text>
</comment>
<dbReference type="InterPro" id="IPR052369">
    <property type="entry name" value="UG_Glycosaminoglycan_Hydrolase"/>
</dbReference>
<organism evidence="3 4">
    <name type="scientific">Aspergillus puulaauensis</name>
    <dbReference type="NCBI Taxonomy" id="1220207"/>
    <lineage>
        <taxon>Eukaryota</taxon>
        <taxon>Fungi</taxon>
        <taxon>Dikarya</taxon>
        <taxon>Ascomycota</taxon>
        <taxon>Pezizomycotina</taxon>
        <taxon>Eurotiomycetes</taxon>
        <taxon>Eurotiomycetidae</taxon>
        <taxon>Eurotiales</taxon>
        <taxon>Aspergillaceae</taxon>
        <taxon>Aspergillus</taxon>
    </lineage>
</organism>
<keyword evidence="1" id="KW-0378">Hydrolase</keyword>
<proteinExistence type="inferred from homology"/>
<name>A0A7R8ASP2_9EURO</name>
<dbReference type="GeneID" id="64979663"/>
<dbReference type="RefSeq" id="XP_041561852.1">
    <property type="nucleotide sequence ID" value="XM_041696197.1"/>
</dbReference>
<reference evidence="3" key="1">
    <citation type="submission" date="2021-01" db="EMBL/GenBank/DDBJ databases">
        <authorList>
            <consortium name="Aspergillus puulaauensis MK2 genome sequencing consortium"/>
            <person name="Kazuki M."/>
            <person name="Futagami T."/>
        </authorList>
    </citation>
    <scope>NUCLEOTIDE SEQUENCE</scope>
    <source>
        <strain evidence="3">MK2</strain>
    </source>
</reference>
<dbReference type="Proteomes" id="UP000654913">
    <property type="component" value="Chromosome 7"/>
</dbReference>
<evidence type="ECO:0000256" key="2">
    <source>
        <dbReference type="ARBA" id="ARBA00038358"/>
    </source>
</evidence>